<accession>R7S3D5</accession>
<evidence type="ECO:0000256" key="2">
    <source>
        <dbReference type="ARBA" id="ARBA00023002"/>
    </source>
</evidence>
<dbReference type="RefSeq" id="XP_007389011.1">
    <property type="nucleotide sequence ID" value="XM_007388949.1"/>
</dbReference>
<dbReference type="Gene3D" id="3.90.25.10">
    <property type="entry name" value="UDP-galactose 4-epimerase, domain 1"/>
    <property type="match status" value="1"/>
</dbReference>
<evidence type="ECO:0000313" key="4">
    <source>
        <dbReference type="EMBL" id="EIN03726.1"/>
    </source>
</evidence>
<gene>
    <name evidence="4" type="ORF">PUNSTDRAFT_109138</name>
</gene>
<organism evidence="4 5">
    <name type="scientific">Punctularia strigosozonata (strain HHB-11173)</name>
    <name type="common">White-rot fungus</name>
    <dbReference type="NCBI Taxonomy" id="741275"/>
    <lineage>
        <taxon>Eukaryota</taxon>
        <taxon>Fungi</taxon>
        <taxon>Dikarya</taxon>
        <taxon>Basidiomycota</taxon>
        <taxon>Agaricomycotina</taxon>
        <taxon>Agaricomycetes</taxon>
        <taxon>Corticiales</taxon>
        <taxon>Punctulariaceae</taxon>
        <taxon>Punctularia</taxon>
    </lineage>
</organism>
<dbReference type="Pfam" id="PF05368">
    <property type="entry name" value="NmrA"/>
    <property type="match status" value="1"/>
</dbReference>
<dbReference type="InterPro" id="IPR036291">
    <property type="entry name" value="NAD(P)-bd_dom_sf"/>
</dbReference>
<dbReference type="CDD" id="cd05259">
    <property type="entry name" value="PCBER_SDR_a"/>
    <property type="match status" value="1"/>
</dbReference>
<feature type="domain" description="NmrA-like" evidence="3">
    <location>
        <begin position="2"/>
        <end position="213"/>
    </location>
</feature>
<dbReference type="AlphaFoldDB" id="R7S3D5"/>
<evidence type="ECO:0000259" key="3">
    <source>
        <dbReference type="Pfam" id="PF05368"/>
    </source>
</evidence>
<dbReference type="GeneID" id="18876213"/>
<proteinExistence type="predicted"/>
<dbReference type="SUPFAM" id="SSF51735">
    <property type="entry name" value="NAD(P)-binding Rossmann-fold domains"/>
    <property type="match status" value="1"/>
</dbReference>
<dbReference type="InterPro" id="IPR045312">
    <property type="entry name" value="PCBER-like"/>
</dbReference>
<dbReference type="Proteomes" id="UP000054196">
    <property type="component" value="Unassembled WGS sequence"/>
</dbReference>
<dbReference type="Gene3D" id="3.40.50.720">
    <property type="entry name" value="NAD(P)-binding Rossmann-like Domain"/>
    <property type="match status" value="1"/>
</dbReference>
<keyword evidence="5" id="KW-1185">Reference proteome</keyword>
<dbReference type="HOGENOM" id="CLU_044876_3_2_1"/>
<dbReference type="InterPro" id="IPR051609">
    <property type="entry name" value="NmrA/Isoflavone_reductase-like"/>
</dbReference>
<keyword evidence="1" id="KW-0521">NADP</keyword>
<dbReference type="PANTHER" id="PTHR47706:SF1">
    <property type="entry name" value="CIPA-LIKE, PUTATIVE (AFU_ORTHOLOGUE AFUA_1G12460)-RELATED"/>
    <property type="match status" value="1"/>
</dbReference>
<evidence type="ECO:0000256" key="1">
    <source>
        <dbReference type="ARBA" id="ARBA00022857"/>
    </source>
</evidence>
<dbReference type="OMA" id="PEITLWD"/>
<name>R7S3D5_PUNST</name>
<protein>
    <submittedName>
        <fullName evidence="4">NAD(P)-binding protein</fullName>
    </submittedName>
</protein>
<keyword evidence="2" id="KW-0560">Oxidoreductase</keyword>
<dbReference type="GO" id="GO:0016491">
    <property type="term" value="F:oxidoreductase activity"/>
    <property type="evidence" value="ECO:0007669"/>
    <property type="project" value="UniProtKB-KW"/>
</dbReference>
<evidence type="ECO:0000313" key="5">
    <source>
        <dbReference type="Proteomes" id="UP000054196"/>
    </source>
</evidence>
<reference evidence="5" key="1">
    <citation type="journal article" date="2012" name="Science">
        <title>The Paleozoic origin of enzymatic lignin decomposition reconstructed from 31 fungal genomes.</title>
        <authorList>
            <person name="Floudas D."/>
            <person name="Binder M."/>
            <person name="Riley R."/>
            <person name="Barry K."/>
            <person name="Blanchette R.A."/>
            <person name="Henrissat B."/>
            <person name="Martinez A.T."/>
            <person name="Otillar R."/>
            <person name="Spatafora J.W."/>
            <person name="Yadav J.S."/>
            <person name="Aerts A."/>
            <person name="Benoit I."/>
            <person name="Boyd A."/>
            <person name="Carlson A."/>
            <person name="Copeland A."/>
            <person name="Coutinho P.M."/>
            <person name="de Vries R.P."/>
            <person name="Ferreira P."/>
            <person name="Findley K."/>
            <person name="Foster B."/>
            <person name="Gaskell J."/>
            <person name="Glotzer D."/>
            <person name="Gorecki P."/>
            <person name="Heitman J."/>
            <person name="Hesse C."/>
            <person name="Hori C."/>
            <person name="Igarashi K."/>
            <person name="Jurgens J.A."/>
            <person name="Kallen N."/>
            <person name="Kersten P."/>
            <person name="Kohler A."/>
            <person name="Kuees U."/>
            <person name="Kumar T.K.A."/>
            <person name="Kuo A."/>
            <person name="LaButti K."/>
            <person name="Larrondo L.F."/>
            <person name="Lindquist E."/>
            <person name="Ling A."/>
            <person name="Lombard V."/>
            <person name="Lucas S."/>
            <person name="Lundell T."/>
            <person name="Martin R."/>
            <person name="McLaughlin D.J."/>
            <person name="Morgenstern I."/>
            <person name="Morin E."/>
            <person name="Murat C."/>
            <person name="Nagy L.G."/>
            <person name="Nolan M."/>
            <person name="Ohm R.A."/>
            <person name="Patyshakuliyeva A."/>
            <person name="Rokas A."/>
            <person name="Ruiz-Duenas F.J."/>
            <person name="Sabat G."/>
            <person name="Salamov A."/>
            <person name="Samejima M."/>
            <person name="Schmutz J."/>
            <person name="Slot J.C."/>
            <person name="St John F."/>
            <person name="Stenlid J."/>
            <person name="Sun H."/>
            <person name="Sun S."/>
            <person name="Syed K."/>
            <person name="Tsang A."/>
            <person name="Wiebenga A."/>
            <person name="Young D."/>
            <person name="Pisabarro A."/>
            <person name="Eastwood D.C."/>
            <person name="Martin F."/>
            <person name="Cullen D."/>
            <person name="Grigoriev I.V."/>
            <person name="Hibbett D.S."/>
        </authorList>
    </citation>
    <scope>NUCLEOTIDE SEQUENCE [LARGE SCALE GENOMIC DNA]</scope>
    <source>
        <strain evidence="5">HHB-11173 SS5</strain>
    </source>
</reference>
<dbReference type="InterPro" id="IPR008030">
    <property type="entry name" value="NmrA-like"/>
</dbReference>
<dbReference type="KEGG" id="psq:PUNSTDRAFT_109138"/>
<dbReference type="eggNOG" id="ENOG502S12R">
    <property type="taxonomic scope" value="Eukaryota"/>
</dbReference>
<sequence length="296" mass="31267">MASKVAVAGATGNIGLPVVQQLVAAKFDVVVLSRSDNPSGLPAGVTVRKVDYDSVESLTAALHGVDAVVSAVASAALAGQTKIIDAAVAAGVKRFLPSEFGNDLQHPAVRAVPAFAPKVAVQEYLKKVAAESSLTYTIVSTGPFLDWGLYAGFLLGSPKERKVEIYDGGHQEFSATTLPTIGRGVVAVLQHLEETKNRAVYFHEAVVSQSKLLGIAKELTPGETWEVTESKSADLKARADEKLAKGIFDMEVGISLVKYSILGPGFGPVWKNLDNELLGIKTISDEELRAIVKSAL</sequence>
<dbReference type="EMBL" id="JH687559">
    <property type="protein sequence ID" value="EIN03726.1"/>
    <property type="molecule type" value="Genomic_DNA"/>
</dbReference>
<dbReference type="OrthoDB" id="9974981at2759"/>
<dbReference type="PANTHER" id="PTHR47706">
    <property type="entry name" value="NMRA-LIKE FAMILY PROTEIN"/>
    <property type="match status" value="1"/>
</dbReference>